<evidence type="ECO:0000256" key="8">
    <source>
        <dbReference type="ARBA" id="ARBA00022741"/>
    </source>
</evidence>
<dbReference type="PROSITE" id="PS50011">
    <property type="entry name" value="PROTEIN_KINASE_DOM"/>
    <property type="match status" value="1"/>
</dbReference>
<dbReference type="Pfam" id="PF00069">
    <property type="entry name" value="Pkinase"/>
    <property type="match status" value="1"/>
</dbReference>
<evidence type="ECO:0000256" key="11">
    <source>
        <dbReference type="ARBA" id="ARBA00023242"/>
    </source>
</evidence>
<evidence type="ECO:0000313" key="14">
    <source>
        <dbReference type="EMBL" id="KAK2158711.1"/>
    </source>
</evidence>
<evidence type="ECO:0000259" key="13">
    <source>
        <dbReference type="PROSITE" id="PS50011"/>
    </source>
</evidence>
<dbReference type="Proteomes" id="UP001208570">
    <property type="component" value="Unassembled WGS sequence"/>
</dbReference>
<name>A0AAD9N8A3_9ANNE</name>
<evidence type="ECO:0000256" key="2">
    <source>
        <dbReference type="ARBA" id="ARBA00004496"/>
    </source>
</evidence>
<organism evidence="14 15">
    <name type="scientific">Paralvinella palmiformis</name>
    <dbReference type="NCBI Taxonomy" id="53620"/>
    <lineage>
        <taxon>Eukaryota</taxon>
        <taxon>Metazoa</taxon>
        <taxon>Spiralia</taxon>
        <taxon>Lophotrochozoa</taxon>
        <taxon>Annelida</taxon>
        <taxon>Polychaeta</taxon>
        <taxon>Sedentaria</taxon>
        <taxon>Canalipalpata</taxon>
        <taxon>Terebellida</taxon>
        <taxon>Terebelliformia</taxon>
        <taxon>Alvinellidae</taxon>
        <taxon>Paralvinella</taxon>
    </lineage>
</organism>
<dbReference type="InterPro" id="IPR000719">
    <property type="entry name" value="Prot_kinase_dom"/>
</dbReference>
<dbReference type="Gene3D" id="1.10.510.10">
    <property type="entry name" value="Transferase(Phosphotransferase) domain 1"/>
    <property type="match status" value="1"/>
</dbReference>
<evidence type="ECO:0000256" key="1">
    <source>
        <dbReference type="ARBA" id="ARBA00004123"/>
    </source>
</evidence>
<dbReference type="AlphaFoldDB" id="A0AAD9N8A3"/>
<dbReference type="InterPro" id="IPR046375">
    <property type="entry name" value="IKBKB_SDD_sf"/>
</dbReference>
<evidence type="ECO:0000256" key="9">
    <source>
        <dbReference type="ARBA" id="ARBA00022777"/>
    </source>
</evidence>
<keyword evidence="15" id="KW-1185">Reference proteome</keyword>
<dbReference type="FunFam" id="1.10.510.10:FF:000147">
    <property type="entry name" value="Inhibitor of nuclear factor kappa-B kinase subunit beta"/>
    <property type="match status" value="1"/>
</dbReference>
<comment type="caution">
    <text evidence="14">The sequence shown here is derived from an EMBL/GenBank/DDBJ whole genome shotgun (WGS) entry which is preliminary data.</text>
</comment>
<dbReference type="SMART" id="SM00220">
    <property type="entry name" value="S_TKc"/>
    <property type="match status" value="1"/>
</dbReference>
<dbReference type="PANTHER" id="PTHR22969:SF17">
    <property type="entry name" value="INHIBITOR OF NUCLEAR FACTOR KAPPA-B KINASE SUBUNIT BETA"/>
    <property type="match status" value="1"/>
</dbReference>
<dbReference type="GO" id="GO:0045944">
    <property type="term" value="P:positive regulation of transcription by RNA polymerase II"/>
    <property type="evidence" value="ECO:0007669"/>
    <property type="project" value="TreeGrafter"/>
</dbReference>
<evidence type="ECO:0000256" key="3">
    <source>
        <dbReference type="ARBA" id="ARBA00012442"/>
    </source>
</evidence>
<dbReference type="EMBL" id="JAODUP010000165">
    <property type="protein sequence ID" value="KAK2158711.1"/>
    <property type="molecule type" value="Genomic_DNA"/>
</dbReference>
<comment type="catalytic activity">
    <reaction evidence="12">
        <text>L-seryl-[I-kappa-B protein] + ATP = O-phospho-L-seryl-[I-kappa-B protein] + ADP + H(+)</text>
        <dbReference type="Rhea" id="RHEA:19073"/>
        <dbReference type="Rhea" id="RHEA-COMP:13698"/>
        <dbReference type="Rhea" id="RHEA-COMP:13699"/>
        <dbReference type="ChEBI" id="CHEBI:15378"/>
        <dbReference type="ChEBI" id="CHEBI:29999"/>
        <dbReference type="ChEBI" id="CHEBI:30616"/>
        <dbReference type="ChEBI" id="CHEBI:83421"/>
        <dbReference type="ChEBI" id="CHEBI:456216"/>
        <dbReference type="EC" id="2.7.11.10"/>
    </reaction>
</comment>
<keyword evidence="11" id="KW-0539">Nucleus</keyword>
<keyword evidence="6" id="KW-0597">Phosphoprotein</keyword>
<dbReference type="InterPro" id="IPR008271">
    <property type="entry name" value="Ser/Thr_kinase_AS"/>
</dbReference>
<dbReference type="InterPro" id="IPR011009">
    <property type="entry name" value="Kinase-like_dom_sf"/>
</dbReference>
<dbReference type="InterPro" id="IPR041185">
    <property type="entry name" value="IKBKB_SDD"/>
</dbReference>
<dbReference type="SUPFAM" id="SSF56112">
    <property type="entry name" value="Protein kinase-like (PK-like)"/>
    <property type="match status" value="1"/>
</dbReference>
<protein>
    <recommendedName>
        <fullName evidence="3">IkappaB kinase</fullName>
        <ecNumber evidence="3">2.7.11.10</ecNumber>
    </recommendedName>
</protein>
<gene>
    <name evidence="14" type="ORF">LSH36_165g05037</name>
</gene>
<evidence type="ECO:0000313" key="15">
    <source>
        <dbReference type="Proteomes" id="UP001208570"/>
    </source>
</evidence>
<evidence type="ECO:0000256" key="6">
    <source>
        <dbReference type="ARBA" id="ARBA00022553"/>
    </source>
</evidence>
<evidence type="ECO:0000256" key="5">
    <source>
        <dbReference type="ARBA" id="ARBA00022527"/>
    </source>
</evidence>
<keyword evidence="4" id="KW-0963">Cytoplasm</keyword>
<proteinExistence type="predicted"/>
<evidence type="ECO:0000256" key="12">
    <source>
        <dbReference type="ARBA" id="ARBA00048789"/>
    </source>
</evidence>
<keyword evidence="9" id="KW-0418">Kinase</keyword>
<keyword evidence="10" id="KW-0067">ATP-binding</keyword>
<dbReference type="PROSITE" id="PS00108">
    <property type="entry name" value="PROTEIN_KINASE_ST"/>
    <property type="match status" value="1"/>
</dbReference>
<evidence type="ECO:0000256" key="4">
    <source>
        <dbReference type="ARBA" id="ARBA00022490"/>
    </source>
</evidence>
<dbReference type="GO" id="GO:0033209">
    <property type="term" value="P:tumor necrosis factor-mediated signaling pathway"/>
    <property type="evidence" value="ECO:0007669"/>
    <property type="project" value="TreeGrafter"/>
</dbReference>
<dbReference type="InterPro" id="IPR051180">
    <property type="entry name" value="IKK"/>
</dbReference>
<keyword evidence="7" id="KW-0808">Transferase</keyword>
<dbReference type="GO" id="GO:0008384">
    <property type="term" value="F:IkappaB kinase activity"/>
    <property type="evidence" value="ECO:0007669"/>
    <property type="project" value="UniProtKB-EC"/>
</dbReference>
<dbReference type="Pfam" id="PF18397">
    <property type="entry name" value="IKBKB_SDD"/>
    <property type="match status" value="1"/>
</dbReference>
<evidence type="ECO:0000256" key="10">
    <source>
        <dbReference type="ARBA" id="ARBA00022840"/>
    </source>
</evidence>
<dbReference type="Gene3D" id="1.20.1270.250">
    <property type="match status" value="1"/>
</dbReference>
<sequence length="769" mass="89220">MRSNLGDPSCEEVRRGPWLRQKVMGKGAFGSVTLWRNKETNDDLCIKQCHALELSSKHKEQWQKECTIMLKLRHPNVVQGLPTPPELEPDSLEIPVLALEYCEGGDLRRVLNRPENCCGLPEQQVRAITKDTSMAIEYLHKQKIVHRDLKPENIVLKPLGNNKFQYKLIDLGYAKDVSAGSICRSFVGTEQYLAPELFTTANYPGQHYNSNVDYWCLGTTVFECIVGFRPFFHGVPAVQWLQYVCNKKPDHICGIFNLENNVVFSSSIPSPHFLCRYSTHVFEQWLRLMLMYDSNHRGGEMTADRPVCFEFLQTILNTKVLHIYHALDNRVLSYKVLEQTLLEILNQIRQDSKIPLPAEVFLTVNGDVLPNDYQAKNCCGSEDEENLLFLIPEATFNFSYRKRSEPELVRYMLYQPSKQTCIPFDILKRGYSHFVYYIKELNHDYQRLLQVVKAVSINMMNKKKELTKENNNMFVTVIKLQMSVNFFNISISVDLDKLRSINSSDDKILNYWNQTRGKVAEFDKLQEDVQELWEQCTRLELRADTIVKSLRVNEHFGLQWEDEIIKIYEKIRKTPKEEREKQVHDNSEIIKYTMDFMKECDQQMTSAYQQIQNVLACKTNITQFLLHVKELQDRLNQAHEKIIAFQKQRQFDIWSLLNKMSQTVGTSETNIYTQGSRFVDIPHTFAVPAVPPLTVTAFATQQASMSSVQSNNSMVIEMSTQDSVSLRNESLSNIKRITKFATTVEKSLKDNPIVPNWSYLDQESDHMID</sequence>
<evidence type="ECO:0000256" key="7">
    <source>
        <dbReference type="ARBA" id="ARBA00022679"/>
    </source>
</evidence>
<dbReference type="GO" id="GO:0005524">
    <property type="term" value="F:ATP binding"/>
    <property type="evidence" value="ECO:0007669"/>
    <property type="project" value="UniProtKB-KW"/>
</dbReference>
<keyword evidence="8" id="KW-0547">Nucleotide-binding</keyword>
<reference evidence="14" key="1">
    <citation type="journal article" date="2023" name="Mol. Biol. Evol.">
        <title>Third-Generation Sequencing Reveals the Adaptive Role of the Epigenome in Three Deep-Sea Polychaetes.</title>
        <authorList>
            <person name="Perez M."/>
            <person name="Aroh O."/>
            <person name="Sun Y."/>
            <person name="Lan Y."/>
            <person name="Juniper S.K."/>
            <person name="Young C.R."/>
            <person name="Angers B."/>
            <person name="Qian P.Y."/>
        </authorList>
    </citation>
    <scope>NUCLEOTIDE SEQUENCE</scope>
    <source>
        <strain evidence="14">P08H-3</strain>
    </source>
</reference>
<dbReference type="GO" id="GO:0008385">
    <property type="term" value="C:IkappaB kinase complex"/>
    <property type="evidence" value="ECO:0007669"/>
    <property type="project" value="TreeGrafter"/>
</dbReference>
<accession>A0AAD9N8A3</accession>
<dbReference type="PANTHER" id="PTHR22969">
    <property type="entry name" value="IKB KINASE"/>
    <property type="match status" value="1"/>
</dbReference>
<comment type="subcellular location">
    <subcellularLocation>
        <location evidence="2">Cytoplasm</location>
    </subcellularLocation>
    <subcellularLocation>
        <location evidence="1">Nucleus</location>
    </subcellularLocation>
</comment>
<dbReference type="GO" id="GO:0005634">
    <property type="term" value="C:nucleus"/>
    <property type="evidence" value="ECO:0007669"/>
    <property type="project" value="UniProtKB-SubCell"/>
</dbReference>
<feature type="domain" description="Protein kinase" evidence="13">
    <location>
        <begin position="18"/>
        <end position="312"/>
    </location>
</feature>
<keyword evidence="5" id="KW-0723">Serine/threonine-protein kinase</keyword>
<dbReference type="EC" id="2.7.11.10" evidence="3"/>